<name>A0A7Z0J717_9MICO</name>
<dbReference type="Pfam" id="PF08877">
    <property type="entry name" value="MepB-like"/>
    <property type="match status" value="1"/>
</dbReference>
<gene>
    <name evidence="1" type="ORF">HNR05_002255</name>
</gene>
<evidence type="ECO:0000313" key="2">
    <source>
        <dbReference type="Proteomes" id="UP000537260"/>
    </source>
</evidence>
<proteinExistence type="predicted"/>
<dbReference type="AlphaFoldDB" id="A0A7Z0J717"/>
<protein>
    <recommendedName>
        <fullName evidence="3">Metallopeptidase</fullName>
    </recommendedName>
</protein>
<dbReference type="InterPro" id="IPR011235">
    <property type="entry name" value="MepB-like"/>
</dbReference>
<evidence type="ECO:0008006" key="3">
    <source>
        <dbReference type="Google" id="ProtNLM"/>
    </source>
</evidence>
<evidence type="ECO:0000313" key="1">
    <source>
        <dbReference type="EMBL" id="NYJ20464.1"/>
    </source>
</evidence>
<accession>A0A7Z0J717</accession>
<keyword evidence="2" id="KW-1185">Reference proteome</keyword>
<organism evidence="1 2">
    <name type="scientific">Glaciibacter psychrotolerans</name>
    <dbReference type="NCBI Taxonomy" id="670054"/>
    <lineage>
        <taxon>Bacteria</taxon>
        <taxon>Bacillati</taxon>
        <taxon>Actinomycetota</taxon>
        <taxon>Actinomycetes</taxon>
        <taxon>Micrococcales</taxon>
        <taxon>Microbacteriaceae</taxon>
        <taxon>Glaciibacter</taxon>
    </lineage>
</organism>
<dbReference type="EMBL" id="JACCFM010000001">
    <property type="protein sequence ID" value="NYJ20464.1"/>
    <property type="molecule type" value="Genomic_DNA"/>
</dbReference>
<dbReference type="Gene3D" id="3.40.1350.140">
    <property type="entry name" value="MepB-like"/>
    <property type="match status" value="1"/>
</dbReference>
<dbReference type="RefSeq" id="WP_343062559.1">
    <property type="nucleotide sequence ID" value="NZ_JACCFM010000001.1"/>
</dbReference>
<dbReference type="Proteomes" id="UP000537260">
    <property type="component" value="Unassembled WGS sequence"/>
</dbReference>
<comment type="caution">
    <text evidence="1">The sequence shown here is derived from an EMBL/GenBank/DDBJ whole genome shotgun (WGS) entry which is preliminary data.</text>
</comment>
<dbReference type="InterPro" id="IPR038231">
    <property type="entry name" value="MepB-like_sf"/>
</dbReference>
<sequence>MTPELQNSDYEAGVAQIGDEAWHIRTARTTPCKPGAFLAFWRRNVDGKTTPFGDDDSTVGLLVFVEQEGGRGVFRFTAAHLVELGVMAGSRAGKRGFRVYPQWCTGLNAQAAATQRAQASAFQVY</sequence>
<reference evidence="1 2" key="1">
    <citation type="submission" date="2020-07" db="EMBL/GenBank/DDBJ databases">
        <title>Sequencing the genomes of 1000 actinobacteria strains.</title>
        <authorList>
            <person name="Klenk H.-P."/>
        </authorList>
    </citation>
    <scope>NUCLEOTIDE SEQUENCE [LARGE SCALE GENOMIC DNA]</scope>
    <source>
        <strain evidence="1 2">LI1</strain>
    </source>
</reference>